<evidence type="ECO:0000313" key="5">
    <source>
        <dbReference type="Proteomes" id="UP000295431"/>
    </source>
</evidence>
<feature type="transmembrane region" description="Helical" evidence="2">
    <location>
        <begin position="231"/>
        <end position="251"/>
    </location>
</feature>
<feature type="transmembrane region" description="Helical" evidence="2">
    <location>
        <begin position="201"/>
        <end position="219"/>
    </location>
</feature>
<feature type="transmembrane region" description="Helical" evidence="2">
    <location>
        <begin position="155"/>
        <end position="171"/>
    </location>
</feature>
<keyword evidence="4" id="KW-0808">Transferase</keyword>
<dbReference type="Proteomes" id="UP000295431">
    <property type="component" value="Unassembled WGS sequence"/>
</dbReference>
<dbReference type="InterPro" id="IPR052734">
    <property type="entry name" value="Nod_factor_acetyltransferase"/>
</dbReference>
<keyword evidence="2" id="KW-0472">Membrane</keyword>
<feature type="transmembrane region" description="Helical" evidence="2">
    <location>
        <begin position="120"/>
        <end position="143"/>
    </location>
</feature>
<evidence type="ECO:0000256" key="1">
    <source>
        <dbReference type="SAM" id="MobiDB-lite"/>
    </source>
</evidence>
<feature type="transmembrane region" description="Helical" evidence="2">
    <location>
        <begin position="86"/>
        <end position="108"/>
    </location>
</feature>
<feature type="transmembrane region" description="Helical" evidence="2">
    <location>
        <begin position="309"/>
        <end position="327"/>
    </location>
</feature>
<dbReference type="EMBL" id="SMJW01000464">
    <property type="protein sequence ID" value="TDC01857.1"/>
    <property type="molecule type" value="Genomic_DNA"/>
</dbReference>
<reference evidence="4 5" key="1">
    <citation type="submission" date="2019-03" db="EMBL/GenBank/DDBJ databases">
        <title>Draft genome sequences of novel Actinobacteria.</title>
        <authorList>
            <person name="Sahin N."/>
            <person name="Ay H."/>
            <person name="Saygin H."/>
        </authorList>
    </citation>
    <scope>NUCLEOTIDE SEQUENCE [LARGE SCALE GENOMIC DNA]</scope>
    <source>
        <strain evidence="4 5">DSM 45347</strain>
    </source>
</reference>
<dbReference type="GO" id="GO:0016747">
    <property type="term" value="F:acyltransferase activity, transferring groups other than amino-acyl groups"/>
    <property type="evidence" value="ECO:0007669"/>
    <property type="project" value="InterPro"/>
</dbReference>
<feature type="transmembrane region" description="Helical" evidence="2">
    <location>
        <begin position="333"/>
        <end position="356"/>
    </location>
</feature>
<protein>
    <submittedName>
        <fullName evidence="4">Acyltransferase</fullName>
    </submittedName>
</protein>
<sequence length="379" mass="42237">MLHEPPLRIRVHFMTQTPEASVVAEATVERSAARPPETHRTPTAAAPPSAAPKKRDPHLDNAKFLAILLVAGGHSLSGLRDVPLAAAIWNFIYMFHMPVFVMVSGYLSKRFTLTDEKVSRLVGSTLAPYLIFQCAYSLFAWGVDGRRFQFDVLDPYYLTWFLIALFVWRLLTPVCRRLRYPVATVVLVSLLVYMTDIGSTLDVYRILGLLPFYVIGLTLSPEVLQIVRRPAVRIAGAAVLVAGFGVAFVTHDRMNARWLNWDASNADLGVDELTGTMMRMALLLTATVLLLAFLAVVPSRQTWYSDLGAATIYGYLLHGFVARLFTFEGWHKLAWFDTVPGILSALLAGFVVVTLLSTAPVRKMTRWAVEPNLKPLFGR</sequence>
<accession>A0A4R4N4W8</accession>
<dbReference type="AlphaFoldDB" id="A0A4R4N4W8"/>
<evidence type="ECO:0000313" key="4">
    <source>
        <dbReference type="EMBL" id="TDC01857.1"/>
    </source>
</evidence>
<feature type="region of interest" description="Disordered" evidence="1">
    <location>
        <begin position="28"/>
        <end position="56"/>
    </location>
</feature>
<keyword evidence="5" id="KW-1185">Reference proteome</keyword>
<keyword evidence="2" id="KW-1133">Transmembrane helix</keyword>
<dbReference type="OrthoDB" id="6623990at2"/>
<dbReference type="PANTHER" id="PTHR37312:SF1">
    <property type="entry name" value="MEMBRANE-BOUND ACYLTRANSFERASE YKRP-RELATED"/>
    <property type="match status" value="1"/>
</dbReference>
<dbReference type="PANTHER" id="PTHR37312">
    <property type="entry name" value="MEMBRANE-BOUND ACYLTRANSFERASE YKRP-RELATED"/>
    <property type="match status" value="1"/>
</dbReference>
<evidence type="ECO:0000256" key="2">
    <source>
        <dbReference type="SAM" id="Phobius"/>
    </source>
</evidence>
<dbReference type="InterPro" id="IPR002656">
    <property type="entry name" value="Acyl_transf_3_dom"/>
</dbReference>
<proteinExistence type="predicted"/>
<evidence type="ECO:0000259" key="3">
    <source>
        <dbReference type="Pfam" id="PF01757"/>
    </source>
</evidence>
<name>A0A4R4N4W8_9ACTN</name>
<organism evidence="4 5">
    <name type="scientific">Actinomadura bangladeshensis</name>
    <dbReference type="NCBI Taxonomy" id="453573"/>
    <lineage>
        <taxon>Bacteria</taxon>
        <taxon>Bacillati</taxon>
        <taxon>Actinomycetota</taxon>
        <taxon>Actinomycetes</taxon>
        <taxon>Streptosporangiales</taxon>
        <taxon>Thermomonosporaceae</taxon>
        <taxon>Actinomadura</taxon>
    </lineage>
</organism>
<keyword evidence="4" id="KW-0012">Acyltransferase</keyword>
<dbReference type="Pfam" id="PF01757">
    <property type="entry name" value="Acyl_transf_3"/>
    <property type="match status" value="1"/>
</dbReference>
<keyword evidence="2" id="KW-0812">Transmembrane</keyword>
<feature type="transmembrane region" description="Helical" evidence="2">
    <location>
        <begin position="178"/>
        <end position="195"/>
    </location>
</feature>
<feature type="domain" description="Acyltransferase 3" evidence="3">
    <location>
        <begin position="59"/>
        <end position="356"/>
    </location>
</feature>
<comment type="caution">
    <text evidence="4">The sequence shown here is derived from an EMBL/GenBank/DDBJ whole genome shotgun (WGS) entry which is preliminary data.</text>
</comment>
<feature type="transmembrane region" description="Helical" evidence="2">
    <location>
        <begin position="277"/>
        <end position="297"/>
    </location>
</feature>
<feature type="compositionally biased region" description="Basic and acidic residues" evidence="1">
    <location>
        <begin position="28"/>
        <end position="40"/>
    </location>
</feature>
<gene>
    <name evidence="4" type="ORF">E1284_39900</name>
</gene>